<comment type="subcellular location">
    <subcellularLocation>
        <location evidence="1">Membrane</location>
        <topology evidence="1">Multi-pass membrane protein</topology>
    </subcellularLocation>
</comment>
<dbReference type="SFLD" id="SFLDG01168">
    <property type="entry name" value="Ferric_reductase_subgroup_(FRE"/>
    <property type="match status" value="1"/>
</dbReference>
<dbReference type="STRING" id="1316194.A0A1Q5UBN6"/>
<evidence type="ECO:0000313" key="13">
    <source>
        <dbReference type="EMBL" id="OKP09877.1"/>
    </source>
</evidence>
<keyword evidence="14" id="KW-1185">Reference proteome</keyword>
<dbReference type="EMBL" id="MNBE01000438">
    <property type="protein sequence ID" value="OKP09877.1"/>
    <property type="molecule type" value="Genomic_DNA"/>
</dbReference>
<dbReference type="InterPro" id="IPR039261">
    <property type="entry name" value="FNR_nucleotide-bd"/>
</dbReference>
<feature type="domain" description="Ferric reductase NAD binding" evidence="12">
    <location>
        <begin position="229"/>
        <end position="388"/>
    </location>
</feature>
<evidence type="ECO:0000256" key="2">
    <source>
        <dbReference type="ARBA" id="ARBA00022448"/>
    </source>
</evidence>
<comment type="caution">
    <text evidence="13">The sequence shown here is derived from an EMBL/GenBank/DDBJ whole genome shotgun (WGS) entry which is preliminary data.</text>
</comment>
<evidence type="ECO:0000256" key="1">
    <source>
        <dbReference type="ARBA" id="ARBA00004141"/>
    </source>
</evidence>
<keyword evidence="2" id="KW-0813">Transport</keyword>
<evidence type="ECO:0000256" key="6">
    <source>
        <dbReference type="ARBA" id="ARBA00023002"/>
    </source>
</evidence>
<evidence type="ECO:0000256" key="9">
    <source>
        <dbReference type="SAM" id="Phobius"/>
    </source>
</evidence>
<dbReference type="Proteomes" id="UP000186955">
    <property type="component" value="Unassembled WGS sequence"/>
</dbReference>
<dbReference type="CDD" id="cd06186">
    <property type="entry name" value="NOX_Duox_like_FAD_NADP"/>
    <property type="match status" value="1"/>
</dbReference>
<gene>
    <name evidence="13" type="ORF">PENSUB_4801</name>
</gene>
<dbReference type="InterPro" id="IPR013130">
    <property type="entry name" value="Fe3_Rdtase_TM_dom"/>
</dbReference>
<dbReference type="InterPro" id="IPR013121">
    <property type="entry name" value="Fe_red_NAD-bd_6"/>
</dbReference>
<dbReference type="PANTHER" id="PTHR32361:SF9">
    <property type="entry name" value="FERRIC REDUCTASE TRANSMEMBRANE COMPONENT 3-RELATED"/>
    <property type="match status" value="1"/>
</dbReference>
<evidence type="ECO:0000313" key="14">
    <source>
        <dbReference type="Proteomes" id="UP000186955"/>
    </source>
</evidence>
<feature type="transmembrane region" description="Helical" evidence="9">
    <location>
        <begin position="34"/>
        <end position="54"/>
    </location>
</feature>
<protein>
    <recommendedName>
        <fullName evidence="15">FAD-binding FR-type domain-containing protein</fullName>
    </recommendedName>
</protein>
<dbReference type="AlphaFoldDB" id="A0A1Q5UBN6"/>
<evidence type="ECO:0000259" key="12">
    <source>
        <dbReference type="Pfam" id="PF08030"/>
    </source>
</evidence>
<organism evidence="13 14">
    <name type="scientific">Penicillium subrubescens</name>
    <dbReference type="NCBI Taxonomy" id="1316194"/>
    <lineage>
        <taxon>Eukaryota</taxon>
        <taxon>Fungi</taxon>
        <taxon>Dikarya</taxon>
        <taxon>Ascomycota</taxon>
        <taxon>Pezizomycotina</taxon>
        <taxon>Eurotiomycetes</taxon>
        <taxon>Eurotiomycetidae</taxon>
        <taxon>Eurotiales</taxon>
        <taxon>Aspergillaceae</taxon>
        <taxon>Penicillium</taxon>
    </lineage>
</organism>
<evidence type="ECO:0000256" key="7">
    <source>
        <dbReference type="ARBA" id="ARBA00023065"/>
    </source>
</evidence>
<keyword evidence="7" id="KW-0406">Ion transport</keyword>
<dbReference type="SFLD" id="SFLDS00052">
    <property type="entry name" value="Ferric_Reductase_Domain"/>
    <property type="match status" value="1"/>
</dbReference>
<feature type="transmembrane region" description="Helical" evidence="9">
    <location>
        <begin position="69"/>
        <end position="90"/>
    </location>
</feature>
<keyword evidence="6" id="KW-0560">Oxidoreductase</keyword>
<feature type="domain" description="Ferric oxidoreductase" evidence="10">
    <location>
        <begin position="15"/>
        <end position="95"/>
    </location>
</feature>
<evidence type="ECO:0000256" key="4">
    <source>
        <dbReference type="ARBA" id="ARBA00022982"/>
    </source>
</evidence>
<dbReference type="PANTHER" id="PTHR32361">
    <property type="entry name" value="FERRIC/CUPRIC REDUCTASE TRANSMEMBRANE COMPONENT"/>
    <property type="match status" value="1"/>
</dbReference>
<accession>A0A1Q5UBN6</accession>
<keyword evidence="4" id="KW-0249">Electron transport</keyword>
<dbReference type="GO" id="GO:0006826">
    <property type="term" value="P:iron ion transport"/>
    <property type="evidence" value="ECO:0007669"/>
    <property type="project" value="TreeGrafter"/>
</dbReference>
<dbReference type="GO" id="GO:0005886">
    <property type="term" value="C:plasma membrane"/>
    <property type="evidence" value="ECO:0007669"/>
    <property type="project" value="TreeGrafter"/>
</dbReference>
<keyword evidence="5 9" id="KW-1133">Transmembrane helix</keyword>
<dbReference type="InterPro" id="IPR051410">
    <property type="entry name" value="Ferric/Cupric_Reductase"/>
</dbReference>
<keyword evidence="3 9" id="KW-0812">Transmembrane</keyword>
<evidence type="ECO:0000256" key="5">
    <source>
        <dbReference type="ARBA" id="ARBA00022989"/>
    </source>
</evidence>
<dbReference type="Gene3D" id="3.40.50.80">
    <property type="entry name" value="Nucleotide-binding domain of ferredoxin-NADP reductase (FNR) module"/>
    <property type="match status" value="1"/>
</dbReference>
<evidence type="ECO:0000256" key="3">
    <source>
        <dbReference type="ARBA" id="ARBA00022692"/>
    </source>
</evidence>
<sequence length="467" mass="52227">MAKENQAQSFKVSGSFKAPLSGNSYEKVRPLHKVAGYTTIFSALIHGLISVIAYHEHGHIDKFKHPENVAGLIAGFCLLIMGISSMRWFVRRNYEGLHRTDFAESTIKINIFIACLWFTDRLFRLAKTCWNFVGNYAILTPMADGAVRVKLRRSLACHPGSHAFLWIPSIRLLETHPFTLISNSPSEFLIREYDGFTSSLFKAARENPGKAWRCSVDGGYGQVPDFKRFDRVVLVAGGSGATFTFSIASSIVRERKARGTTVQIDFIWVVRYADCLNWFAEELKELRETPFVNLIIYVTRNNVISEDASIPEMIEANGSENIASSVIGDIEKGQKENDKEAFPAPEFRKGRPDIPYLLTECLSRCSIEDRVGVGACGPSDLLDYVREGVSRKAYDHGPSIAFHYEVNPSSSSQHSVRLFTDSRLGLPLVKWKFTNRDQNIPLGSFRVCGLVLRAEVHATVTGTAKSL</sequence>
<evidence type="ECO:0008006" key="15">
    <source>
        <dbReference type="Google" id="ProtNLM"/>
    </source>
</evidence>
<dbReference type="Pfam" id="PF08030">
    <property type="entry name" value="NAD_binding_6"/>
    <property type="match status" value="1"/>
</dbReference>
<proteinExistence type="predicted"/>
<dbReference type="SUPFAM" id="SSF52343">
    <property type="entry name" value="Ferredoxin reductase-like, C-terminal NADP-linked domain"/>
    <property type="match status" value="1"/>
</dbReference>
<dbReference type="Pfam" id="PF08022">
    <property type="entry name" value="FAD_binding_8"/>
    <property type="match status" value="1"/>
</dbReference>
<dbReference type="InterPro" id="IPR013112">
    <property type="entry name" value="FAD-bd_8"/>
</dbReference>
<feature type="transmembrane region" description="Helical" evidence="9">
    <location>
        <begin position="232"/>
        <end position="252"/>
    </location>
</feature>
<evidence type="ECO:0000259" key="10">
    <source>
        <dbReference type="Pfam" id="PF01794"/>
    </source>
</evidence>
<evidence type="ECO:0000259" key="11">
    <source>
        <dbReference type="Pfam" id="PF08022"/>
    </source>
</evidence>
<reference evidence="13 14" key="1">
    <citation type="submission" date="2016-10" db="EMBL/GenBank/DDBJ databases">
        <title>Genome sequence of the ascomycete fungus Penicillium subrubescens.</title>
        <authorList>
            <person name="De Vries R.P."/>
            <person name="Peng M."/>
            <person name="Dilokpimol A."/>
            <person name="Hilden K."/>
            <person name="Makela M.R."/>
            <person name="Grigoriev I."/>
            <person name="Riley R."/>
            <person name="Granchi Z."/>
        </authorList>
    </citation>
    <scope>NUCLEOTIDE SEQUENCE [LARGE SCALE GENOMIC DNA]</scope>
    <source>
        <strain evidence="13 14">CBS 132785</strain>
    </source>
</reference>
<dbReference type="Pfam" id="PF01794">
    <property type="entry name" value="Ferric_reduct"/>
    <property type="match status" value="1"/>
</dbReference>
<keyword evidence="8 9" id="KW-0472">Membrane</keyword>
<dbReference type="GO" id="GO:0015677">
    <property type="term" value="P:copper ion import"/>
    <property type="evidence" value="ECO:0007669"/>
    <property type="project" value="TreeGrafter"/>
</dbReference>
<dbReference type="GO" id="GO:0000293">
    <property type="term" value="F:ferric-chelate reductase activity"/>
    <property type="evidence" value="ECO:0007669"/>
    <property type="project" value="UniProtKB-ARBA"/>
</dbReference>
<evidence type="ECO:0000256" key="8">
    <source>
        <dbReference type="ARBA" id="ARBA00023136"/>
    </source>
</evidence>
<feature type="domain" description="FAD-binding 8" evidence="11">
    <location>
        <begin position="152"/>
        <end position="222"/>
    </location>
</feature>
<dbReference type="GO" id="GO:0006879">
    <property type="term" value="P:intracellular iron ion homeostasis"/>
    <property type="evidence" value="ECO:0007669"/>
    <property type="project" value="TreeGrafter"/>
</dbReference>
<name>A0A1Q5UBN6_9EURO</name>